<feature type="domain" description="Glycosyltransferase subfamily 4-like N-terminal" evidence="1">
    <location>
        <begin position="30"/>
        <end position="223"/>
    </location>
</feature>
<dbReference type="InterPro" id="IPR028098">
    <property type="entry name" value="Glyco_trans_4-like_N"/>
</dbReference>
<dbReference type="CDD" id="cd03823">
    <property type="entry name" value="GT4_ExpE7-like"/>
    <property type="match status" value="1"/>
</dbReference>
<keyword evidence="2" id="KW-0808">Transferase</keyword>
<dbReference type="AlphaFoldDB" id="A0A245ZVB3"/>
<comment type="caution">
    <text evidence="2">The sequence shown here is derived from an EMBL/GenBank/DDBJ whole genome shotgun (WGS) entry which is preliminary data.</text>
</comment>
<accession>A0A245ZVB3</accession>
<sequence>MFTDSGSNRSNDGLGRIAIYSHTHPSLTSGGAEIAAYALFRGLRTLGHDAIFVAACEEARLDQISLGADEFALPVRSEFYDHFYHIAPPDVRMSLVLLLQAQNVSVLNAHHFLHIGVGALADVAAAGIRVAFTYHEYLAVCHNHGQLVTRPSQMLCAGPSPTKCQKCYPDHSRQQFAIRQQHVAGALDTVAAFISPSRFLADRMIEQGFSTERFTVIENGVATGAAMPDRRHQRDIWRFGYFGQINPFKGVDVLLDACAILARDPSLASRLRIAVHGTFVGQPHAFVERFQAAVEEYAFLSYLGPYDNGSVTSLMADCDYVVMPSTWWENSPVVIQEAYRARRPVICTGIGGMAEKVVDGETGLHFARNDPADLADRIAFAADEALHSRLQAALPQPLTPIDMAERYAAVFREVTNTAVAAAPAH</sequence>
<keyword evidence="2" id="KW-0328">Glycosyltransferase</keyword>
<dbReference type="SUPFAM" id="SSF53756">
    <property type="entry name" value="UDP-Glycosyltransferase/glycogen phosphorylase"/>
    <property type="match status" value="1"/>
</dbReference>
<reference evidence="2 3" key="1">
    <citation type="submission" date="2017-03" db="EMBL/GenBank/DDBJ databases">
        <title>Genome sequence of Sphingomonas dokdonensis DSM 21029.</title>
        <authorList>
            <person name="Poehlein A."/>
            <person name="Wuebbeler J.H."/>
            <person name="Steinbuechel A."/>
            <person name="Daniel R."/>
        </authorList>
    </citation>
    <scope>NUCLEOTIDE SEQUENCE [LARGE SCALE GENOMIC DNA]</scope>
    <source>
        <strain evidence="2 3">DSM 21029</strain>
    </source>
</reference>
<gene>
    <name evidence="2" type="primary">mshA_1</name>
    <name evidence="2" type="ORF">SPDO_05810</name>
</gene>
<evidence type="ECO:0000313" key="3">
    <source>
        <dbReference type="Proteomes" id="UP000197290"/>
    </source>
</evidence>
<dbReference type="GO" id="GO:0102710">
    <property type="term" value="F:D-inositol-3-phosphate glycosyltransferase activity"/>
    <property type="evidence" value="ECO:0007669"/>
    <property type="project" value="UniProtKB-EC"/>
</dbReference>
<protein>
    <submittedName>
        <fullName evidence="2">D-inositol 3-phosphate glycosyltransferase</fullName>
        <ecNumber evidence="2">2.4.1.250</ecNumber>
    </submittedName>
</protein>
<organism evidence="2 3">
    <name type="scientific">Sphingomonas dokdonensis</name>
    <dbReference type="NCBI Taxonomy" id="344880"/>
    <lineage>
        <taxon>Bacteria</taxon>
        <taxon>Pseudomonadati</taxon>
        <taxon>Pseudomonadota</taxon>
        <taxon>Alphaproteobacteria</taxon>
        <taxon>Sphingomonadales</taxon>
        <taxon>Sphingomonadaceae</taxon>
        <taxon>Sphingomonas</taxon>
    </lineage>
</organism>
<dbReference type="PANTHER" id="PTHR45947:SF13">
    <property type="entry name" value="TRANSFERASE"/>
    <property type="match status" value="1"/>
</dbReference>
<dbReference type="EMBL" id="NBBI01000001">
    <property type="protein sequence ID" value="OWK33697.1"/>
    <property type="molecule type" value="Genomic_DNA"/>
</dbReference>
<keyword evidence="3" id="KW-1185">Reference proteome</keyword>
<dbReference type="PANTHER" id="PTHR45947">
    <property type="entry name" value="SULFOQUINOVOSYL TRANSFERASE SQD2"/>
    <property type="match status" value="1"/>
</dbReference>
<dbReference type="Gene3D" id="3.40.50.2000">
    <property type="entry name" value="Glycogen Phosphorylase B"/>
    <property type="match status" value="2"/>
</dbReference>
<name>A0A245ZVB3_9SPHN</name>
<dbReference type="Pfam" id="PF13692">
    <property type="entry name" value="Glyco_trans_1_4"/>
    <property type="match status" value="1"/>
</dbReference>
<evidence type="ECO:0000313" key="2">
    <source>
        <dbReference type="EMBL" id="OWK33697.1"/>
    </source>
</evidence>
<dbReference type="Proteomes" id="UP000197290">
    <property type="component" value="Unassembled WGS sequence"/>
</dbReference>
<dbReference type="EC" id="2.4.1.250" evidence="2"/>
<dbReference type="Pfam" id="PF13439">
    <property type="entry name" value="Glyco_transf_4"/>
    <property type="match status" value="1"/>
</dbReference>
<dbReference type="InterPro" id="IPR050194">
    <property type="entry name" value="Glycosyltransferase_grp1"/>
</dbReference>
<evidence type="ECO:0000259" key="1">
    <source>
        <dbReference type="Pfam" id="PF13439"/>
    </source>
</evidence>
<proteinExistence type="predicted"/>